<organism evidence="12 13">
    <name type="scientific">Eumeta variegata</name>
    <name type="common">Bagworm moth</name>
    <name type="synonym">Eumeta japonica</name>
    <dbReference type="NCBI Taxonomy" id="151549"/>
    <lineage>
        <taxon>Eukaryota</taxon>
        <taxon>Metazoa</taxon>
        <taxon>Ecdysozoa</taxon>
        <taxon>Arthropoda</taxon>
        <taxon>Hexapoda</taxon>
        <taxon>Insecta</taxon>
        <taxon>Pterygota</taxon>
        <taxon>Neoptera</taxon>
        <taxon>Endopterygota</taxon>
        <taxon>Lepidoptera</taxon>
        <taxon>Glossata</taxon>
        <taxon>Ditrysia</taxon>
        <taxon>Tineoidea</taxon>
        <taxon>Psychidae</taxon>
        <taxon>Oiketicinae</taxon>
        <taxon>Eumeta</taxon>
    </lineage>
</organism>
<gene>
    <name evidence="12" type="primary">Wars2</name>
    <name evidence="12" type="ORF">EVAR_93999_1</name>
</gene>
<dbReference type="PANTHER" id="PTHR43766:SF1">
    <property type="entry name" value="TRYPTOPHAN--TRNA LIGASE, MITOCHONDRIAL"/>
    <property type="match status" value="1"/>
</dbReference>
<dbReference type="STRING" id="151549.A0A4C1TPD4"/>
<accession>A0A4C1TPD4</accession>
<sequence length="378" mass="42539">MCRFNDFRPFLFLRHVPILHHWEAFVTTTNNLSDEEWPRRVLSGIQPTGGIHLGNYFGAVRRWVELQDTGDDLMICIADLHSLTTYQDPQILQQNILELTAYLLASGIDPERSILFLQSSVPRHSELCWILTCMATYARLAHLPQYKEKSATIREVPLGLLLYPVLQAADVLLYRATHVPVGVDQLQHLQVATQLVRTFHHRYGRVFPTPIPLLSDDDSVRLKSLRDPSKKMSKSDPNTKSRIMLSDSDEAIMNKIKRAVTDFTPQITYDPETRPGVSNLVAMHCLSTDKVPEEVVEEVDGIKKLVGECICSVVAPIRERAQQLLARPALLRDVLRVGTARARTRADQTYEDVARLVGVGIPTPSAHILRSASQTSAP</sequence>
<name>A0A4C1TPD4_EUMVA</name>
<proteinExistence type="inferred from homology"/>
<evidence type="ECO:0000256" key="4">
    <source>
        <dbReference type="ARBA" id="ARBA00022598"/>
    </source>
</evidence>
<dbReference type="CDD" id="cd00806">
    <property type="entry name" value="TrpRS_core"/>
    <property type="match status" value="1"/>
</dbReference>
<dbReference type="InterPro" id="IPR014729">
    <property type="entry name" value="Rossmann-like_a/b/a_fold"/>
</dbReference>
<dbReference type="InterPro" id="IPR001412">
    <property type="entry name" value="aa-tRNA-synth_I_CS"/>
</dbReference>
<evidence type="ECO:0000256" key="2">
    <source>
        <dbReference type="ARBA" id="ARBA00005594"/>
    </source>
</evidence>
<comment type="catalytic activity">
    <reaction evidence="10">
        <text>tRNA(Trp) + L-tryptophan + ATP = L-tryptophyl-tRNA(Trp) + AMP + diphosphate + H(+)</text>
        <dbReference type="Rhea" id="RHEA:24080"/>
        <dbReference type="Rhea" id="RHEA-COMP:9671"/>
        <dbReference type="Rhea" id="RHEA-COMP:9705"/>
        <dbReference type="ChEBI" id="CHEBI:15378"/>
        <dbReference type="ChEBI" id="CHEBI:30616"/>
        <dbReference type="ChEBI" id="CHEBI:33019"/>
        <dbReference type="ChEBI" id="CHEBI:57912"/>
        <dbReference type="ChEBI" id="CHEBI:78442"/>
        <dbReference type="ChEBI" id="CHEBI:78535"/>
        <dbReference type="ChEBI" id="CHEBI:456215"/>
        <dbReference type="EC" id="6.1.1.2"/>
    </reaction>
</comment>
<dbReference type="Gene3D" id="3.40.50.620">
    <property type="entry name" value="HUPs"/>
    <property type="match status" value="1"/>
</dbReference>
<dbReference type="InterPro" id="IPR024109">
    <property type="entry name" value="Trp-tRNA-ligase_bac-type"/>
</dbReference>
<keyword evidence="7 11" id="KW-0648">Protein biosynthesis</keyword>
<dbReference type="InterPro" id="IPR002305">
    <property type="entry name" value="aa-tRNA-synth_Ic"/>
</dbReference>
<comment type="similarity">
    <text evidence="2 11">Belongs to the class-I aminoacyl-tRNA synthetase family.</text>
</comment>
<comment type="caution">
    <text evidence="12">The sequence shown here is derived from an EMBL/GenBank/DDBJ whole genome shotgun (WGS) entry which is preliminary data.</text>
</comment>
<dbReference type="InterPro" id="IPR050203">
    <property type="entry name" value="Trp-tRNA_synthetase"/>
</dbReference>
<dbReference type="EC" id="6.1.1.2" evidence="3"/>
<protein>
    <recommendedName>
        <fullName evidence="3">tryptophan--tRNA ligase</fullName>
        <ecNumber evidence="3">6.1.1.2</ecNumber>
    </recommendedName>
    <alternativeName>
        <fullName evidence="9">Tryptophanyl-tRNA synthetase</fullName>
    </alternativeName>
</protein>
<evidence type="ECO:0000256" key="1">
    <source>
        <dbReference type="ARBA" id="ARBA00004173"/>
    </source>
</evidence>
<dbReference type="GO" id="GO:0004830">
    <property type="term" value="F:tryptophan-tRNA ligase activity"/>
    <property type="evidence" value="ECO:0007669"/>
    <property type="project" value="UniProtKB-EC"/>
</dbReference>
<dbReference type="OrthoDB" id="15808at2759"/>
<dbReference type="PRINTS" id="PR01039">
    <property type="entry name" value="TRNASYNTHTRP"/>
</dbReference>
<dbReference type="InterPro" id="IPR002306">
    <property type="entry name" value="Trp-tRNA-ligase"/>
</dbReference>
<evidence type="ECO:0000256" key="10">
    <source>
        <dbReference type="ARBA" id="ARBA00049929"/>
    </source>
</evidence>
<keyword evidence="8 11" id="KW-0030">Aminoacyl-tRNA synthetase</keyword>
<dbReference type="EMBL" id="BGZK01000074">
    <property type="protein sequence ID" value="GBP15826.1"/>
    <property type="molecule type" value="Genomic_DNA"/>
</dbReference>
<dbReference type="SUPFAM" id="SSF52374">
    <property type="entry name" value="Nucleotidylyl transferase"/>
    <property type="match status" value="1"/>
</dbReference>
<reference evidence="12 13" key="1">
    <citation type="journal article" date="2019" name="Commun. Biol.">
        <title>The bagworm genome reveals a unique fibroin gene that provides high tensile strength.</title>
        <authorList>
            <person name="Kono N."/>
            <person name="Nakamura H."/>
            <person name="Ohtoshi R."/>
            <person name="Tomita M."/>
            <person name="Numata K."/>
            <person name="Arakawa K."/>
        </authorList>
    </citation>
    <scope>NUCLEOTIDE SEQUENCE [LARGE SCALE GENOMIC DNA]</scope>
</reference>
<evidence type="ECO:0000256" key="7">
    <source>
        <dbReference type="ARBA" id="ARBA00022917"/>
    </source>
</evidence>
<evidence type="ECO:0000256" key="9">
    <source>
        <dbReference type="ARBA" id="ARBA00030268"/>
    </source>
</evidence>
<evidence type="ECO:0000256" key="3">
    <source>
        <dbReference type="ARBA" id="ARBA00013161"/>
    </source>
</evidence>
<evidence type="ECO:0000313" key="12">
    <source>
        <dbReference type="EMBL" id="GBP15826.1"/>
    </source>
</evidence>
<evidence type="ECO:0000313" key="13">
    <source>
        <dbReference type="Proteomes" id="UP000299102"/>
    </source>
</evidence>
<dbReference type="FunFam" id="1.10.240.10:FF:000002">
    <property type="entry name" value="Tryptophan--tRNA ligase"/>
    <property type="match status" value="1"/>
</dbReference>
<keyword evidence="5 11" id="KW-0547">Nucleotide-binding</keyword>
<dbReference type="PROSITE" id="PS00178">
    <property type="entry name" value="AA_TRNA_LIGASE_I"/>
    <property type="match status" value="1"/>
</dbReference>
<evidence type="ECO:0000256" key="5">
    <source>
        <dbReference type="ARBA" id="ARBA00022741"/>
    </source>
</evidence>
<dbReference type="NCBIfam" id="TIGR00233">
    <property type="entry name" value="trpS"/>
    <property type="match status" value="1"/>
</dbReference>
<dbReference type="AlphaFoldDB" id="A0A4C1TPD4"/>
<dbReference type="Gene3D" id="1.10.240.10">
    <property type="entry name" value="Tyrosyl-Transfer RNA Synthetase"/>
    <property type="match status" value="1"/>
</dbReference>
<evidence type="ECO:0000256" key="8">
    <source>
        <dbReference type="ARBA" id="ARBA00023146"/>
    </source>
</evidence>
<keyword evidence="6 11" id="KW-0067">ATP-binding</keyword>
<comment type="subcellular location">
    <subcellularLocation>
        <location evidence="1">Mitochondrion</location>
    </subcellularLocation>
</comment>
<dbReference type="GO" id="GO:0070183">
    <property type="term" value="P:mitochondrial tryptophanyl-tRNA aminoacylation"/>
    <property type="evidence" value="ECO:0007669"/>
    <property type="project" value="TreeGrafter"/>
</dbReference>
<dbReference type="Proteomes" id="UP000299102">
    <property type="component" value="Unassembled WGS sequence"/>
</dbReference>
<evidence type="ECO:0000256" key="6">
    <source>
        <dbReference type="ARBA" id="ARBA00022840"/>
    </source>
</evidence>
<evidence type="ECO:0000256" key="11">
    <source>
        <dbReference type="RuleBase" id="RU363036"/>
    </source>
</evidence>
<dbReference type="GO" id="GO:0005524">
    <property type="term" value="F:ATP binding"/>
    <property type="evidence" value="ECO:0007669"/>
    <property type="project" value="UniProtKB-KW"/>
</dbReference>
<dbReference type="Pfam" id="PF00579">
    <property type="entry name" value="tRNA-synt_1b"/>
    <property type="match status" value="1"/>
</dbReference>
<keyword evidence="13" id="KW-1185">Reference proteome</keyword>
<keyword evidence="4 11" id="KW-0436">Ligase</keyword>
<dbReference type="GO" id="GO:0005759">
    <property type="term" value="C:mitochondrial matrix"/>
    <property type="evidence" value="ECO:0007669"/>
    <property type="project" value="TreeGrafter"/>
</dbReference>
<dbReference type="PANTHER" id="PTHR43766">
    <property type="entry name" value="TRYPTOPHAN--TRNA LIGASE, MITOCHONDRIAL"/>
    <property type="match status" value="1"/>
</dbReference>
<dbReference type="HAMAP" id="MF_00140_B">
    <property type="entry name" value="Trp_tRNA_synth_B"/>
    <property type="match status" value="1"/>
</dbReference>